<dbReference type="EMBL" id="CABIJS010000088">
    <property type="protein sequence ID" value="VUZ42239.1"/>
    <property type="molecule type" value="Genomic_DNA"/>
</dbReference>
<name>A0A564Y5K5_HYMDI</name>
<dbReference type="Pfam" id="PF24882">
    <property type="entry name" value="WHD_ORC2"/>
    <property type="match status" value="1"/>
</dbReference>
<feature type="non-terminal residue" evidence="4">
    <location>
        <position position="166"/>
    </location>
</feature>
<dbReference type="PANTHER" id="PTHR14052:SF0">
    <property type="entry name" value="ORIGIN RECOGNITION COMPLEX SUBUNIT 2"/>
    <property type="match status" value="1"/>
</dbReference>
<feature type="signal peptide" evidence="2">
    <location>
        <begin position="1"/>
        <end position="17"/>
    </location>
</feature>
<dbReference type="Proteomes" id="UP000321570">
    <property type="component" value="Unassembled WGS sequence"/>
</dbReference>
<dbReference type="InterPro" id="IPR007220">
    <property type="entry name" value="ORC2"/>
</dbReference>
<dbReference type="InterPro" id="IPR056773">
    <property type="entry name" value="WHD_ORC2"/>
</dbReference>
<evidence type="ECO:0000313" key="4">
    <source>
        <dbReference type="EMBL" id="VUZ42239.1"/>
    </source>
</evidence>
<reference evidence="4 5" key="1">
    <citation type="submission" date="2019-07" db="EMBL/GenBank/DDBJ databases">
        <authorList>
            <person name="Jastrzebski P J."/>
            <person name="Paukszto L."/>
            <person name="Jastrzebski P J."/>
        </authorList>
    </citation>
    <scope>NUCLEOTIDE SEQUENCE [LARGE SCALE GENOMIC DNA]</scope>
    <source>
        <strain evidence="4 5">WMS-il1</strain>
    </source>
</reference>
<evidence type="ECO:0000256" key="2">
    <source>
        <dbReference type="SAM" id="SignalP"/>
    </source>
</evidence>
<feature type="region of interest" description="Disordered" evidence="1">
    <location>
        <begin position="97"/>
        <end position="125"/>
    </location>
</feature>
<proteinExistence type="predicted"/>
<dbReference type="GO" id="GO:0003688">
    <property type="term" value="F:DNA replication origin binding"/>
    <property type="evidence" value="ECO:0007669"/>
    <property type="project" value="UniProtKB-UniRule"/>
</dbReference>
<keyword evidence="5" id="KW-1185">Reference proteome</keyword>
<evidence type="ECO:0000259" key="3">
    <source>
        <dbReference type="Pfam" id="PF24882"/>
    </source>
</evidence>
<feature type="domain" description="Origin recognition complex subunit 2 winged-helix" evidence="3">
    <location>
        <begin position="124"/>
        <end position="164"/>
    </location>
</feature>
<evidence type="ECO:0000256" key="1">
    <source>
        <dbReference type="SAM" id="MobiDB-lite"/>
    </source>
</evidence>
<organism evidence="4 5">
    <name type="scientific">Hymenolepis diminuta</name>
    <name type="common">Rat tapeworm</name>
    <dbReference type="NCBI Taxonomy" id="6216"/>
    <lineage>
        <taxon>Eukaryota</taxon>
        <taxon>Metazoa</taxon>
        <taxon>Spiralia</taxon>
        <taxon>Lophotrochozoa</taxon>
        <taxon>Platyhelminthes</taxon>
        <taxon>Cestoda</taxon>
        <taxon>Eucestoda</taxon>
        <taxon>Cyclophyllidea</taxon>
        <taxon>Hymenolepididae</taxon>
        <taxon>Hymenolepis</taxon>
    </lineage>
</organism>
<protein>
    <recommendedName>
        <fullName evidence="3">Origin recognition complex subunit 2 winged-helix domain-containing protein</fullName>
    </recommendedName>
</protein>
<feature type="compositionally biased region" description="Basic residues" evidence="1">
    <location>
        <begin position="104"/>
        <end position="114"/>
    </location>
</feature>
<keyword evidence="2" id="KW-0732">Signal</keyword>
<dbReference type="AlphaFoldDB" id="A0A564Y5K5"/>
<feature type="chain" id="PRO_5021759496" description="Origin recognition complex subunit 2 winged-helix domain-containing protein" evidence="2">
    <location>
        <begin position="18"/>
        <end position="166"/>
    </location>
</feature>
<accession>A0A564Y5K5</accession>
<sequence>MWILSLLLVWSQTEVSQFNWVWEECTTLLPYKEEASFANSRLLQRVLRDCNESGKSGDPLSGLCHIWASITQNARDIFRLVVEYQLEEIKGIEAAAAAPSSKSQKNKVKEKAKRGRDDDAATSGPKGMPLEELYWRCRDAFLATSEVALRAQLTEFKDHKFIKFAK</sequence>
<dbReference type="GO" id="GO:0006260">
    <property type="term" value="P:DNA replication"/>
    <property type="evidence" value="ECO:0007669"/>
    <property type="project" value="UniProtKB-UniRule"/>
</dbReference>
<evidence type="ECO:0000313" key="5">
    <source>
        <dbReference type="Proteomes" id="UP000321570"/>
    </source>
</evidence>
<dbReference type="PANTHER" id="PTHR14052">
    <property type="entry name" value="ORIGIN RECOGNITION COMPLEX SUBUNIT 2"/>
    <property type="match status" value="1"/>
</dbReference>
<gene>
    <name evidence="4" type="ORF">WMSIL1_LOCUS3021</name>
</gene>
<dbReference type="GO" id="GO:0005664">
    <property type="term" value="C:nuclear origin of replication recognition complex"/>
    <property type="evidence" value="ECO:0007669"/>
    <property type="project" value="UniProtKB-UniRule"/>
</dbReference>